<protein>
    <submittedName>
        <fullName evidence="10">Outer membrane cobalamin receptor</fullName>
    </submittedName>
</protein>
<evidence type="ECO:0000256" key="8">
    <source>
        <dbReference type="PROSITE-ProRule" id="PRU01360"/>
    </source>
</evidence>
<keyword evidence="4 8" id="KW-0812">Transmembrane</keyword>
<dbReference type="EMBL" id="QRDQ01000008">
    <property type="protein sequence ID" value="RED25402.1"/>
    <property type="molecule type" value="Genomic_DNA"/>
</dbReference>
<feature type="domain" description="TonB-dependent receptor plug" evidence="9">
    <location>
        <begin position="141"/>
        <end position="243"/>
    </location>
</feature>
<organism evidence="10 11">
    <name type="scientific">Flavobacterium cutihirudinis</name>
    <dbReference type="NCBI Taxonomy" id="1265740"/>
    <lineage>
        <taxon>Bacteria</taxon>
        <taxon>Pseudomonadati</taxon>
        <taxon>Bacteroidota</taxon>
        <taxon>Flavobacteriia</taxon>
        <taxon>Flavobacteriales</taxon>
        <taxon>Flavobacteriaceae</taxon>
        <taxon>Flavobacterium</taxon>
    </lineage>
</organism>
<dbReference type="GO" id="GO:0044718">
    <property type="term" value="P:siderophore transmembrane transport"/>
    <property type="evidence" value="ECO:0007669"/>
    <property type="project" value="TreeGrafter"/>
</dbReference>
<dbReference type="PANTHER" id="PTHR30069">
    <property type="entry name" value="TONB-DEPENDENT OUTER MEMBRANE RECEPTOR"/>
    <property type="match status" value="1"/>
</dbReference>
<proteinExistence type="inferred from homology"/>
<dbReference type="Gene3D" id="2.170.130.10">
    <property type="entry name" value="TonB-dependent receptor, plug domain"/>
    <property type="match status" value="1"/>
</dbReference>
<evidence type="ECO:0000256" key="6">
    <source>
        <dbReference type="ARBA" id="ARBA00023136"/>
    </source>
</evidence>
<dbReference type="SUPFAM" id="SSF56935">
    <property type="entry name" value="Porins"/>
    <property type="match status" value="1"/>
</dbReference>
<evidence type="ECO:0000313" key="10">
    <source>
        <dbReference type="EMBL" id="RED25402.1"/>
    </source>
</evidence>
<dbReference type="Pfam" id="PF07715">
    <property type="entry name" value="Plug"/>
    <property type="match status" value="1"/>
</dbReference>
<keyword evidence="11" id="KW-1185">Reference proteome</keyword>
<dbReference type="InterPro" id="IPR008969">
    <property type="entry name" value="CarboxyPept-like_regulatory"/>
</dbReference>
<dbReference type="InterPro" id="IPR036942">
    <property type="entry name" value="Beta-barrel_TonB_sf"/>
</dbReference>
<evidence type="ECO:0000256" key="4">
    <source>
        <dbReference type="ARBA" id="ARBA00022692"/>
    </source>
</evidence>
<evidence type="ECO:0000256" key="3">
    <source>
        <dbReference type="ARBA" id="ARBA00022452"/>
    </source>
</evidence>
<dbReference type="SUPFAM" id="SSF49464">
    <property type="entry name" value="Carboxypeptidase regulatory domain-like"/>
    <property type="match status" value="1"/>
</dbReference>
<name>A0A3D9FZ46_9FLAO</name>
<accession>A0A3D9FZ46</accession>
<reference evidence="10 11" key="1">
    <citation type="submission" date="2018-07" db="EMBL/GenBank/DDBJ databases">
        <title>Genomic Encyclopedia of Archaeal and Bacterial Type Strains, Phase II (KMG-II): from individual species to whole genera.</title>
        <authorList>
            <person name="Goeker M."/>
        </authorList>
    </citation>
    <scope>NUCLEOTIDE SEQUENCE [LARGE SCALE GENOMIC DNA]</scope>
    <source>
        <strain evidence="10 11">DSM 25795</strain>
    </source>
</reference>
<keyword evidence="3 8" id="KW-1134">Transmembrane beta strand</keyword>
<dbReference type="PANTHER" id="PTHR30069:SF29">
    <property type="entry name" value="HEMOGLOBIN AND HEMOGLOBIN-HAPTOGLOBIN-BINDING PROTEIN 1-RELATED"/>
    <property type="match status" value="1"/>
</dbReference>
<evidence type="ECO:0000256" key="2">
    <source>
        <dbReference type="ARBA" id="ARBA00022448"/>
    </source>
</evidence>
<evidence type="ECO:0000259" key="9">
    <source>
        <dbReference type="Pfam" id="PF07715"/>
    </source>
</evidence>
<gene>
    <name evidence="10" type="ORF">BD847_2155</name>
</gene>
<comment type="similarity">
    <text evidence="8">Belongs to the TonB-dependent receptor family.</text>
</comment>
<keyword evidence="10" id="KW-0675">Receptor</keyword>
<comment type="caution">
    <text evidence="10">The sequence shown here is derived from an EMBL/GenBank/DDBJ whole genome shotgun (WGS) entry which is preliminary data.</text>
</comment>
<dbReference type="GO" id="GO:0009279">
    <property type="term" value="C:cell outer membrane"/>
    <property type="evidence" value="ECO:0007669"/>
    <property type="project" value="UniProtKB-SubCell"/>
</dbReference>
<dbReference type="Pfam" id="PF13715">
    <property type="entry name" value="CarbopepD_reg_2"/>
    <property type="match status" value="1"/>
</dbReference>
<sequence>MKEALILLHFNFQNQKILMQLRRLLLLITIFLTALQGYSQKNKASLNGVILTAGKPEEGVSVSLKGTSYATLTNDKGEYKLIAAPGNYILMVAYAGYKTKETAIILNESGKKVADITIEEDMATLNEVAVTGKSKVQRVREQAYNITAVDLKKTYNTSADLNQVLNKTTGVRIREYGGLGSAFNFSLNGFSGNQVKFFLDGVPMDSYGSALTLNNIPVNMAERIDVYKGVVPIELGADALGGAVNIVTNKNVNRYIDASYSYGSFNTHRAAVNTRFSGRDGFIANINAFANYSDNDYKVDVSVVDKTTSKFLPEQKYKHFHDAYKSGTIMAEAGFKNKSFADYLLVGFAIAGNKKEIQQGRTMQKVVGQAFTDSESFITSLKYKKDNLFTKGLSLNVNSTYALVNNRSVDTSSRVYDWTGNYVYRQFASAGDKGELGDKTIYVYDEANAQLTSNLKYQLNEQHSIALNYTYLGYKRKETDEYLKVVELGEPSIDKNILGFGYNFSGFDNRLAISAFGKMYDLSTKMISNAITQSASSTNYGYGATSAYHLSDKFQVKGSYEHAYRLPSAIEMLGDGLTVNSNIGLKPESSDNANFGLAFLTQQSKNHFSAETSLIYRQAKDFIREKQDGDKTVFENLQNVQITGIDGVFRYGFKDLLTFEINGTYQKSLNKNKFKTGTTSPDALYDAQLPNVPIFFGNADLTFNFKNIKYKDDRLSLNVSANYIDDFYLTWPVLGSLETKKAIPEQFTQNAMIAYSFLNGKYNLALECRNITDVKVYDYFKVQKPGRSFSVKFRYFLQ</sequence>
<dbReference type="InterPro" id="IPR012910">
    <property type="entry name" value="Plug_dom"/>
</dbReference>
<dbReference type="GO" id="GO:0015344">
    <property type="term" value="F:siderophore uptake transmembrane transporter activity"/>
    <property type="evidence" value="ECO:0007669"/>
    <property type="project" value="TreeGrafter"/>
</dbReference>
<evidence type="ECO:0000256" key="7">
    <source>
        <dbReference type="ARBA" id="ARBA00023237"/>
    </source>
</evidence>
<dbReference type="Proteomes" id="UP000257004">
    <property type="component" value="Unassembled WGS sequence"/>
</dbReference>
<dbReference type="InterPro" id="IPR037066">
    <property type="entry name" value="Plug_dom_sf"/>
</dbReference>
<evidence type="ECO:0000256" key="1">
    <source>
        <dbReference type="ARBA" id="ARBA00004571"/>
    </source>
</evidence>
<dbReference type="Gene3D" id="2.60.40.1120">
    <property type="entry name" value="Carboxypeptidase-like, regulatory domain"/>
    <property type="match status" value="1"/>
</dbReference>
<keyword evidence="6 8" id="KW-0472">Membrane</keyword>
<evidence type="ECO:0000256" key="5">
    <source>
        <dbReference type="ARBA" id="ARBA00022729"/>
    </source>
</evidence>
<dbReference type="InterPro" id="IPR039426">
    <property type="entry name" value="TonB-dep_rcpt-like"/>
</dbReference>
<dbReference type="Gene3D" id="2.40.170.20">
    <property type="entry name" value="TonB-dependent receptor, beta-barrel domain"/>
    <property type="match status" value="1"/>
</dbReference>
<evidence type="ECO:0000313" key="11">
    <source>
        <dbReference type="Proteomes" id="UP000257004"/>
    </source>
</evidence>
<dbReference type="AlphaFoldDB" id="A0A3D9FZ46"/>
<comment type="subcellular location">
    <subcellularLocation>
        <location evidence="1 8">Cell outer membrane</location>
        <topology evidence="1 8">Multi-pass membrane protein</topology>
    </subcellularLocation>
</comment>
<keyword evidence="2 8" id="KW-0813">Transport</keyword>
<keyword evidence="5" id="KW-0732">Signal</keyword>
<dbReference type="PROSITE" id="PS52016">
    <property type="entry name" value="TONB_DEPENDENT_REC_3"/>
    <property type="match status" value="1"/>
</dbReference>
<keyword evidence="7 8" id="KW-0998">Cell outer membrane</keyword>